<dbReference type="GO" id="GO:0046872">
    <property type="term" value="F:metal ion binding"/>
    <property type="evidence" value="ECO:0007669"/>
    <property type="project" value="UniProtKB-UniRule"/>
</dbReference>
<keyword evidence="7" id="KW-0479">Metal-binding</keyword>
<organism evidence="10 11">
    <name type="scientific">Syntrophaceticus schinkii</name>
    <dbReference type="NCBI Taxonomy" id="499207"/>
    <lineage>
        <taxon>Bacteria</taxon>
        <taxon>Bacillati</taxon>
        <taxon>Bacillota</taxon>
        <taxon>Clostridia</taxon>
        <taxon>Thermoanaerobacterales</taxon>
        <taxon>Thermoanaerobacterales Family III. Incertae Sedis</taxon>
        <taxon>Syntrophaceticus</taxon>
    </lineage>
</organism>
<evidence type="ECO:0000259" key="9">
    <source>
        <dbReference type="Pfam" id="PF03453"/>
    </source>
</evidence>
<dbReference type="Gene3D" id="3.90.105.10">
    <property type="entry name" value="Molybdopterin biosynthesis moea protein, domain 2"/>
    <property type="match status" value="1"/>
</dbReference>
<dbReference type="CDD" id="cd00887">
    <property type="entry name" value="MoeA"/>
    <property type="match status" value="1"/>
</dbReference>
<keyword evidence="7" id="KW-0501">Molybdenum cofactor biosynthesis</keyword>
<comment type="cofactor">
    <cofactor evidence="7">
        <name>Mg(2+)</name>
        <dbReference type="ChEBI" id="CHEBI:18420"/>
    </cofactor>
</comment>
<comment type="pathway">
    <text evidence="7">Cofactor biosynthesis; molybdopterin biosynthesis.</text>
</comment>
<dbReference type="EMBL" id="CDRZ01000060">
    <property type="protein sequence ID" value="CEO88160.1"/>
    <property type="molecule type" value="Genomic_DNA"/>
</dbReference>
<evidence type="ECO:0000256" key="6">
    <source>
        <dbReference type="ARBA" id="ARBA00047317"/>
    </source>
</evidence>
<comment type="catalytic activity">
    <reaction evidence="6">
        <text>adenylyl-molybdopterin + molybdate = Mo-molybdopterin + AMP + H(+)</text>
        <dbReference type="Rhea" id="RHEA:35047"/>
        <dbReference type="ChEBI" id="CHEBI:15378"/>
        <dbReference type="ChEBI" id="CHEBI:36264"/>
        <dbReference type="ChEBI" id="CHEBI:62727"/>
        <dbReference type="ChEBI" id="CHEBI:71302"/>
        <dbReference type="ChEBI" id="CHEBI:456215"/>
        <dbReference type="EC" id="2.10.1.1"/>
    </reaction>
</comment>
<sequence length="281" mass="30365">MMLERPPMEDARQALVDKIMPLESEALPTMEAVKRILAADIIAPRDLPPYRQAAMDGFAVSLTETKDKRFTIKKILEADEAPDFSLEPGEAAGVLTGGYVPQGTDVVIRQEDVRIIGDSITVDNFPVIDNIRNQGEDIKSGSVIARSGTIITPGLIAILTAFGLREIRVIRRPKVAILSLGKEVIPYDQDLTPGQMWDSNGPHLSSLVTIQGGLPSVVVSQSSPEKILHSQLQQADMVVTIGGTADGSNDQGRDLLDSTCAEPVFLGYQVKPGSHAWCRGQ</sequence>
<protein>
    <recommendedName>
        <fullName evidence="4 7">Molybdopterin molybdenumtransferase</fullName>
        <ecNumber evidence="3 7">2.10.1.1</ecNumber>
    </recommendedName>
</protein>
<evidence type="ECO:0000259" key="8">
    <source>
        <dbReference type="Pfam" id="PF00994"/>
    </source>
</evidence>
<dbReference type="Gene3D" id="2.170.190.11">
    <property type="entry name" value="Molybdopterin biosynthesis moea protein, domain 3"/>
    <property type="match status" value="1"/>
</dbReference>
<comment type="similarity">
    <text evidence="2 7">Belongs to the MoeA family.</text>
</comment>
<evidence type="ECO:0000256" key="7">
    <source>
        <dbReference type="RuleBase" id="RU365090"/>
    </source>
</evidence>
<dbReference type="AlphaFoldDB" id="A0A0B7MDJ0"/>
<evidence type="ECO:0000256" key="1">
    <source>
        <dbReference type="ARBA" id="ARBA00002901"/>
    </source>
</evidence>
<dbReference type="GO" id="GO:0006777">
    <property type="term" value="P:Mo-molybdopterin cofactor biosynthetic process"/>
    <property type="evidence" value="ECO:0007669"/>
    <property type="project" value="UniProtKB-UniRule"/>
</dbReference>
<dbReference type="InterPro" id="IPR038987">
    <property type="entry name" value="MoeA-like"/>
</dbReference>
<evidence type="ECO:0000256" key="4">
    <source>
        <dbReference type="ARBA" id="ARBA00021108"/>
    </source>
</evidence>
<keyword evidence="5 7" id="KW-0500">Molybdenum</keyword>
<evidence type="ECO:0000313" key="10">
    <source>
        <dbReference type="EMBL" id="CEO88160.1"/>
    </source>
</evidence>
<name>A0A0B7MDJ0_9FIRM</name>
<dbReference type="SUPFAM" id="SSF63882">
    <property type="entry name" value="MoeA N-terminal region -like"/>
    <property type="match status" value="1"/>
</dbReference>
<dbReference type="UniPathway" id="UPA00344"/>
<evidence type="ECO:0000256" key="2">
    <source>
        <dbReference type="ARBA" id="ARBA00010763"/>
    </source>
</evidence>
<dbReference type="GO" id="GO:0005829">
    <property type="term" value="C:cytosol"/>
    <property type="evidence" value="ECO:0007669"/>
    <property type="project" value="TreeGrafter"/>
</dbReference>
<dbReference type="InterPro" id="IPR036135">
    <property type="entry name" value="MoeA_linker/N_sf"/>
</dbReference>
<gene>
    <name evidence="10" type="ORF">SSCH_1520001</name>
</gene>
<dbReference type="InterPro" id="IPR005110">
    <property type="entry name" value="MoeA_linker/N"/>
</dbReference>
<proteinExistence type="inferred from homology"/>
<dbReference type="Pfam" id="PF00994">
    <property type="entry name" value="MoCF_biosynth"/>
    <property type="match status" value="1"/>
</dbReference>
<dbReference type="SUPFAM" id="SSF53218">
    <property type="entry name" value="Molybdenum cofactor biosynthesis proteins"/>
    <property type="match status" value="1"/>
</dbReference>
<dbReference type="PANTHER" id="PTHR10192">
    <property type="entry name" value="MOLYBDOPTERIN BIOSYNTHESIS PROTEIN"/>
    <property type="match status" value="1"/>
</dbReference>
<evidence type="ECO:0000256" key="5">
    <source>
        <dbReference type="ARBA" id="ARBA00022505"/>
    </source>
</evidence>
<feature type="domain" description="MoaB/Mog" evidence="8">
    <location>
        <begin position="176"/>
        <end position="274"/>
    </location>
</feature>
<keyword evidence="7" id="KW-0460">Magnesium</keyword>
<feature type="domain" description="MoeA N-terminal and linker" evidence="9">
    <location>
        <begin position="7"/>
        <end position="163"/>
    </location>
</feature>
<evidence type="ECO:0000313" key="11">
    <source>
        <dbReference type="Proteomes" id="UP000046155"/>
    </source>
</evidence>
<dbReference type="OrthoDB" id="9804758at2"/>
<dbReference type="InterPro" id="IPR036425">
    <property type="entry name" value="MoaB/Mog-like_dom_sf"/>
</dbReference>
<dbReference type="RefSeq" id="WP_084710922.1">
    <property type="nucleotide sequence ID" value="NZ_CDRZ01000060.1"/>
</dbReference>
<keyword evidence="7" id="KW-0808">Transferase</keyword>
<dbReference type="GO" id="GO:0061599">
    <property type="term" value="F:molybdopterin molybdotransferase activity"/>
    <property type="evidence" value="ECO:0007669"/>
    <property type="project" value="UniProtKB-UniRule"/>
</dbReference>
<dbReference type="PANTHER" id="PTHR10192:SF5">
    <property type="entry name" value="GEPHYRIN"/>
    <property type="match status" value="1"/>
</dbReference>
<dbReference type="Gene3D" id="3.40.980.10">
    <property type="entry name" value="MoaB/Mog-like domain"/>
    <property type="match status" value="1"/>
</dbReference>
<dbReference type="InterPro" id="IPR001453">
    <property type="entry name" value="MoaB/Mog_dom"/>
</dbReference>
<dbReference type="EC" id="2.10.1.1" evidence="3 7"/>
<evidence type="ECO:0000256" key="3">
    <source>
        <dbReference type="ARBA" id="ARBA00013269"/>
    </source>
</evidence>
<reference evidence="11" key="1">
    <citation type="submission" date="2015-01" db="EMBL/GenBank/DDBJ databases">
        <authorList>
            <person name="Manzoor Shahid"/>
            <person name="Zubair Saima"/>
        </authorList>
    </citation>
    <scope>NUCLEOTIDE SEQUENCE [LARGE SCALE GENOMIC DNA]</scope>
    <source>
        <strain evidence="11">Sp3</strain>
    </source>
</reference>
<accession>A0A0B7MDJ0</accession>
<comment type="function">
    <text evidence="1 7">Catalyzes the insertion of molybdate into adenylated molybdopterin with the concomitant release of AMP.</text>
</comment>
<dbReference type="Proteomes" id="UP000046155">
    <property type="component" value="Unassembled WGS sequence"/>
</dbReference>
<dbReference type="Pfam" id="PF03453">
    <property type="entry name" value="MoeA_N"/>
    <property type="match status" value="1"/>
</dbReference>
<keyword evidence="11" id="KW-1185">Reference proteome</keyword>